<dbReference type="SUPFAM" id="SSF52833">
    <property type="entry name" value="Thioredoxin-like"/>
    <property type="match status" value="1"/>
</dbReference>
<accession>A0A653EC22</accession>
<evidence type="ECO:0000256" key="3">
    <source>
        <dbReference type="ARBA" id="ARBA00022525"/>
    </source>
</evidence>
<keyword evidence="5" id="KW-0676">Redox-active center</keyword>
<dbReference type="AlphaFoldDB" id="A0A653EC22"/>
<evidence type="ECO:0000256" key="7">
    <source>
        <dbReference type="ARBA" id="ARBA00067724"/>
    </source>
</evidence>
<comment type="similarity">
    <text evidence="2">Belongs to the thioredoxin family.</text>
</comment>
<dbReference type="CDD" id="cd03011">
    <property type="entry name" value="TlpA_like_ScsD_MtbDsbE"/>
    <property type="match status" value="1"/>
</dbReference>
<evidence type="ECO:0000256" key="4">
    <source>
        <dbReference type="ARBA" id="ARBA00022729"/>
    </source>
</evidence>
<dbReference type="Pfam" id="PF00578">
    <property type="entry name" value="AhpC-TSA"/>
    <property type="match status" value="1"/>
</dbReference>
<name>A0A653EC22_9MYCO</name>
<evidence type="ECO:0000256" key="1">
    <source>
        <dbReference type="ARBA" id="ARBA00004613"/>
    </source>
</evidence>
<organism evidence="9">
    <name type="scientific">Mycobacterium riyadhense</name>
    <dbReference type="NCBI Taxonomy" id="486698"/>
    <lineage>
        <taxon>Bacteria</taxon>
        <taxon>Bacillati</taxon>
        <taxon>Actinomycetota</taxon>
        <taxon>Actinomycetes</taxon>
        <taxon>Mycobacteriales</taxon>
        <taxon>Mycobacteriaceae</taxon>
        <taxon>Mycobacterium</taxon>
    </lineage>
</organism>
<dbReference type="InterPro" id="IPR000866">
    <property type="entry name" value="AhpC/TSA"/>
</dbReference>
<dbReference type="Gene3D" id="3.40.30.10">
    <property type="entry name" value="Glutaredoxin"/>
    <property type="match status" value="1"/>
</dbReference>
<dbReference type="InterPro" id="IPR050553">
    <property type="entry name" value="Thioredoxin_ResA/DsbE_sf"/>
</dbReference>
<comment type="subcellular location">
    <subcellularLocation>
        <location evidence="1">Secreted</location>
    </subcellularLocation>
</comment>
<keyword evidence="4" id="KW-0732">Signal</keyword>
<evidence type="ECO:0000256" key="5">
    <source>
        <dbReference type="ARBA" id="ARBA00023284"/>
    </source>
</evidence>
<dbReference type="InterPro" id="IPR036249">
    <property type="entry name" value="Thioredoxin-like_sf"/>
</dbReference>
<dbReference type="PROSITE" id="PS51352">
    <property type="entry name" value="THIOREDOXIN_2"/>
    <property type="match status" value="1"/>
</dbReference>
<dbReference type="InterPro" id="IPR017937">
    <property type="entry name" value="Thioredoxin_CS"/>
</dbReference>
<comment type="function">
    <text evidence="6">Disulfide oxidoreductase that catalyzes the oxidation of reduced, unfolded secreted proteins to form disulfide bonds. Despite a weak homology to thioredoxin this cannot serve as a substrate for thioredoxin reductase.</text>
</comment>
<evidence type="ECO:0000256" key="2">
    <source>
        <dbReference type="ARBA" id="ARBA00008987"/>
    </source>
</evidence>
<dbReference type="GO" id="GO:0016209">
    <property type="term" value="F:antioxidant activity"/>
    <property type="evidence" value="ECO:0007669"/>
    <property type="project" value="InterPro"/>
</dbReference>
<dbReference type="FunFam" id="3.40.30.10:FF:000238">
    <property type="entry name" value="Soluble secreted antigen Mpt53"/>
    <property type="match status" value="1"/>
</dbReference>
<dbReference type="GO" id="GO:0016491">
    <property type="term" value="F:oxidoreductase activity"/>
    <property type="evidence" value="ECO:0007669"/>
    <property type="project" value="InterPro"/>
</dbReference>
<evidence type="ECO:0000313" key="9">
    <source>
        <dbReference type="EMBL" id="VTO94944.1"/>
    </source>
</evidence>
<dbReference type="PROSITE" id="PS00194">
    <property type="entry name" value="THIOREDOXIN_1"/>
    <property type="match status" value="1"/>
</dbReference>
<evidence type="ECO:0000256" key="6">
    <source>
        <dbReference type="ARBA" id="ARBA00055273"/>
    </source>
</evidence>
<sequence length="141" mass="15246">MPAGQTALAQLQFTAKTIDGQDFHGDSLLGKPAVLWFWAPWCPTCQGEASTVGQIAASHPEVTFVGVAGLDQVPAMREFVDRYPVKTFTQLADTDGAVWAKFGVTQQPAYAFIRPHGSIDVVAGRMPEAELTRRVTALTNQ</sequence>
<protein>
    <recommendedName>
        <fullName evidence="7">Soluble secreted antigen MPT53</fullName>
    </recommendedName>
</protein>
<gene>
    <name evidence="9" type="ORF">BIN_B_00418</name>
</gene>
<dbReference type="InterPro" id="IPR013766">
    <property type="entry name" value="Thioredoxin_domain"/>
</dbReference>
<feature type="domain" description="Thioredoxin" evidence="8">
    <location>
        <begin position="4"/>
        <end position="140"/>
    </location>
</feature>
<proteinExistence type="inferred from homology"/>
<keyword evidence="3" id="KW-0964">Secreted</keyword>
<evidence type="ECO:0000259" key="8">
    <source>
        <dbReference type="PROSITE" id="PS51352"/>
    </source>
</evidence>
<dbReference type="PANTHER" id="PTHR42852:SF17">
    <property type="entry name" value="THIOREDOXIN-LIKE PROTEIN HI_1115"/>
    <property type="match status" value="1"/>
</dbReference>
<dbReference type="GO" id="GO:0005576">
    <property type="term" value="C:extracellular region"/>
    <property type="evidence" value="ECO:0007669"/>
    <property type="project" value="UniProtKB-SubCell"/>
</dbReference>
<reference evidence="9" key="1">
    <citation type="submission" date="2019-05" db="EMBL/GenBank/DDBJ databases">
        <authorList>
            <person name="Naeem R."/>
            <person name="Antony C."/>
            <person name="Guan Q."/>
        </authorList>
    </citation>
    <scope>NUCLEOTIDE SEQUENCE</scope>
    <source>
        <strain evidence="9">2</strain>
    </source>
</reference>
<dbReference type="EMBL" id="LR589063">
    <property type="protein sequence ID" value="VTO94944.1"/>
    <property type="molecule type" value="Genomic_DNA"/>
</dbReference>
<dbReference type="PANTHER" id="PTHR42852">
    <property type="entry name" value="THIOL:DISULFIDE INTERCHANGE PROTEIN DSBE"/>
    <property type="match status" value="1"/>
</dbReference>